<proteinExistence type="predicted"/>
<accession>A0ABQ5BLY7</accession>
<reference evidence="1" key="1">
    <citation type="journal article" date="2022" name="Int. J. Mol. Sci.">
        <title>Draft Genome of Tanacetum Coccineum: Genomic Comparison of Closely Related Tanacetum-Family Plants.</title>
        <authorList>
            <person name="Yamashiro T."/>
            <person name="Shiraishi A."/>
            <person name="Nakayama K."/>
            <person name="Satake H."/>
        </authorList>
    </citation>
    <scope>NUCLEOTIDE SEQUENCE</scope>
</reference>
<evidence type="ECO:0000313" key="1">
    <source>
        <dbReference type="EMBL" id="GJT15845.1"/>
    </source>
</evidence>
<gene>
    <name evidence="1" type="ORF">Tco_0874551</name>
</gene>
<reference evidence="1" key="2">
    <citation type="submission" date="2022-01" db="EMBL/GenBank/DDBJ databases">
        <authorList>
            <person name="Yamashiro T."/>
            <person name="Shiraishi A."/>
            <person name="Satake H."/>
            <person name="Nakayama K."/>
        </authorList>
    </citation>
    <scope>NUCLEOTIDE SEQUENCE</scope>
</reference>
<dbReference type="Proteomes" id="UP001151760">
    <property type="component" value="Unassembled WGS sequence"/>
</dbReference>
<keyword evidence="2" id="KW-1185">Reference proteome</keyword>
<comment type="caution">
    <text evidence="1">The sequence shown here is derived from an EMBL/GenBank/DDBJ whole genome shotgun (WGS) entry which is preliminary data.</text>
</comment>
<name>A0ABQ5BLY7_9ASTR</name>
<dbReference type="EMBL" id="BQNB010013428">
    <property type="protein sequence ID" value="GJT15845.1"/>
    <property type="molecule type" value="Genomic_DNA"/>
</dbReference>
<protein>
    <submittedName>
        <fullName evidence="1">Uncharacterized protein</fullName>
    </submittedName>
</protein>
<sequence length="169" mass="19840">MNVPITFFPSYREILDKPLIVRVEVEGYLVGRVHVDEGRPKNCVRVFRDVVWMRWDDVTMGILDDRSIYPNLPNQEFVDPPSEDELILFIKELGYSGTCEMLSVIRTDQMHQPWRTFAAIINSCISGKSTGLDRLRESRAQILWAMYNQKNVDYVALLWEDFMYQADNR</sequence>
<evidence type="ECO:0000313" key="2">
    <source>
        <dbReference type="Proteomes" id="UP001151760"/>
    </source>
</evidence>
<organism evidence="1 2">
    <name type="scientific">Tanacetum coccineum</name>
    <dbReference type="NCBI Taxonomy" id="301880"/>
    <lineage>
        <taxon>Eukaryota</taxon>
        <taxon>Viridiplantae</taxon>
        <taxon>Streptophyta</taxon>
        <taxon>Embryophyta</taxon>
        <taxon>Tracheophyta</taxon>
        <taxon>Spermatophyta</taxon>
        <taxon>Magnoliopsida</taxon>
        <taxon>eudicotyledons</taxon>
        <taxon>Gunneridae</taxon>
        <taxon>Pentapetalae</taxon>
        <taxon>asterids</taxon>
        <taxon>campanulids</taxon>
        <taxon>Asterales</taxon>
        <taxon>Asteraceae</taxon>
        <taxon>Asteroideae</taxon>
        <taxon>Anthemideae</taxon>
        <taxon>Anthemidinae</taxon>
        <taxon>Tanacetum</taxon>
    </lineage>
</organism>